<comment type="caution">
    <text evidence="8">The sequence shown here is derived from an EMBL/GenBank/DDBJ whole genome shotgun (WGS) entry which is preliminary data.</text>
</comment>
<feature type="transmembrane region" description="Helical" evidence="6">
    <location>
        <begin position="437"/>
        <end position="456"/>
    </location>
</feature>
<sequence>MATHNTSTNRARPWGEQWRHSAWFITLVVTFGIAADILTCAIIVPILPYRLQDLGYSDISTLTSWLLFAYSGGIVSCTLPVSYIFHRHPYRRWPLVGAVIGMILAMVLFMLGKPYWTMLLSRFIQGACSTVVWTVGFCLICENVKAENVGRQLGFAMSGISLGSSIAPPIAGALYDRLGWNAPFIFCIIVLSVDLLLRLFVLERSDIRKFHEKRLFLPPGTLKARLVDGTIVTSDDQGFKDVGFTELTKAEQDTLYGVELKPWEVLGALIKSPRGMTAFASMFVYGLIGGALQPTLTLRVQELWNRNSEFVGLIYLAAAAPTLIAGPIVGALSDKFGAEMIMLPCMVLLLPWPPLLLLKNNLAGFIVYFVFVNLFSTCAMNPSGLEATMVARNIQGVSEIHQFGAMEIAFALSNALGTLAGGQFYDNIPNHQGWTAVIWFIFGVSVVVMPMMFCFAGEPERTLAMRLFGRWGWNLGQRKERREKRENRHESFIEIP</sequence>
<evidence type="ECO:0000256" key="3">
    <source>
        <dbReference type="ARBA" id="ARBA00022692"/>
    </source>
</evidence>
<dbReference type="PROSITE" id="PS50850">
    <property type="entry name" value="MFS"/>
    <property type="match status" value="1"/>
</dbReference>
<evidence type="ECO:0000313" key="8">
    <source>
        <dbReference type="EMBL" id="TYJ58873.1"/>
    </source>
</evidence>
<organism evidence="8 9">
    <name type="scientific">Cryptococcus floricola</name>
    <dbReference type="NCBI Taxonomy" id="2591691"/>
    <lineage>
        <taxon>Eukaryota</taxon>
        <taxon>Fungi</taxon>
        <taxon>Dikarya</taxon>
        <taxon>Basidiomycota</taxon>
        <taxon>Agaricomycotina</taxon>
        <taxon>Tremellomycetes</taxon>
        <taxon>Tremellales</taxon>
        <taxon>Cryptococcaceae</taxon>
        <taxon>Cryptococcus</taxon>
    </lineage>
</organism>
<feature type="domain" description="Major facilitator superfamily (MFS) profile" evidence="7">
    <location>
        <begin position="25"/>
        <end position="462"/>
    </location>
</feature>
<dbReference type="PANTHER" id="PTHR23506">
    <property type="entry name" value="GH10249P"/>
    <property type="match status" value="1"/>
</dbReference>
<keyword evidence="3 6" id="KW-0812">Transmembrane</keyword>
<proteinExistence type="predicted"/>
<dbReference type="GO" id="GO:0022857">
    <property type="term" value="F:transmembrane transporter activity"/>
    <property type="evidence" value="ECO:0007669"/>
    <property type="project" value="InterPro"/>
</dbReference>
<feature type="transmembrane region" description="Helical" evidence="6">
    <location>
        <begin position="278"/>
        <end position="298"/>
    </location>
</feature>
<feature type="transmembrane region" description="Helical" evidence="6">
    <location>
        <begin position="21"/>
        <end position="47"/>
    </location>
</feature>
<evidence type="ECO:0000256" key="4">
    <source>
        <dbReference type="ARBA" id="ARBA00022989"/>
    </source>
</evidence>
<dbReference type="Pfam" id="PF07690">
    <property type="entry name" value="MFS_1"/>
    <property type="match status" value="1"/>
</dbReference>
<gene>
    <name evidence="8" type="ORF">B9479_000305</name>
</gene>
<keyword evidence="5 6" id="KW-0472">Membrane</keyword>
<feature type="transmembrane region" description="Helical" evidence="6">
    <location>
        <begin position="403"/>
        <end position="425"/>
    </location>
</feature>
<protein>
    <recommendedName>
        <fullName evidence="7">Major facilitator superfamily (MFS) profile domain-containing protein</fullName>
    </recommendedName>
</protein>
<feature type="transmembrane region" description="Helical" evidence="6">
    <location>
        <begin position="336"/>
        <end position="356"/>
    </location>
</feature>
<feature type="transmembrane region" description="Helical" evidence="6">
    <location>
        <begin position="153"/>
        <end position="174"/>
    </location>
</feature>
<dbReference type="InterPro" id="IPR011701">
    <property type="entry name" value="MFS"/>
</dbReference>
<dbReference type="Gene3D" id="1.20.1250.20">
    <property type="entry name" value="MFS general substrate transporter like domains"/>
    <property type="match status" value="2"/>
</dbReference>
<name>A0A5D3B9T6_9TREE</name>
<evidence type="ECO:0000313" key="9">
    <source>
        <dbReference type="Proteomes" id="UP000322245"/>
    </source>
</evidence>
<evidence type="ECO:0000259" key="7">
    <source>
        <dbReference type="PROSITE" id="PS50850"/>
    </source>
</evidence>
<keyword evidence="2" id="KW-0813">Transport</keyword>
<feature type="transmembrane region" description="Helical" evidence="6">
    <location>
        <begin position="362"/>
        <end position="382"/>
    </location>
</feature>
<dbReference type="GO" id="GO:0016020">
    <property type="term" value="C:membrane"/>
    <property type="evidence" value="ECO:0007669"/>
    <property type="project" value="UniProtKB-SubCell"/>
</dbReference>
<keyword evidence="9" id="KW-1185">Reference proteome</keyword>
<comment type="subcellular location">
    <subcellularLocation>
        <location evidence="1">Membrane</location>
        <topology evidence="1">Multi-pass membrane protein</topology>
    </subcellularLocation>
</comment>
<evidence type="ECO:0000256" key="6">
    <source>
        <dbReference type="SAM" id="Phobius"/>
    </source>
</evidence>
<evidence type="ECO:0000256" key="5">
    <source>
        <dbReference type="ARBA" id="ARBA00023136"/>
    </source>
</evidence>
<feature type="transmembrane region" description="Helical" evidence="6">
    <location>
        <begin position="67"/>
        <end position="86"/>
    </location>
</feature>
<keyword evidence="4 6" id="KW-1133">Transmembrane helix</keyword>
<feature type="transmembrane region" description="Helical" evidence="6">
    <location>
        <begin position="180"/>
        <end position="201"/>
    </location>
</feature>
<dbReference type="Proteomes" id="UP000322245">
    <property type="component" value="Unassembled WGS sequence"/>
</dbReference>
<feature type="transmembrane region" description="Helical" evidence="6">
    <location>
        <begin position="93"/>
        <end position="111"/>
    </location>
</feature>
<dbReference type="CDD" id="cd17325">
    <property type="entry name" value="MFS_MdtG_SLC18_like"/>
    <property type="match status" value="1"/>
</dbReference>
<dbReference type="AlphaFoldDB" id="A0A5D3B9T6"/>
<dbReference type="InterPro" id="IPR020846">
    <property type="entry name" value="MFS_dom"/>
</dbReference>
<dbReference type="InterPro" id="IPR050930">
    <property type="entry name" value="MFS_Vesicular_Transporter"/>
</dbReference>
<dbReference type="SUPFAM" id="SSF103473">
    <property type="entry name" value="MFS general substrate transporter"/>
    <property type="match status" value="1"/>
</dbReference>
<feature type="transmembrane region" description="Helical" evidence="6">
    <location>
        <begin position="123"/>
        <end position="141"/>
    </location>
</feature>
<reference evidence="8 9" key="1">
    <citation type="submission" date="2017-05" db="EMBL/GenBank/DDBJ databases">
        <title>The Genome Sequence of Tsuchiyaea wingfieldii DSM 27421.</title>
        <authorList>
            <person name="Cuomo C."/>
            <person name="Passer A."/>
            <person name="Billmyre B."/>
            <person name="Heitman J."/>
        </authorList>
    </citation>
    <scope>NUCLEOTIDE SEQUENCE [LARGE SCALE GENOMIC DNA]</scope>
    <source>
        <strain evidence="8 9">DSM 27421</strain>
    </source>
</reference>
<feature type="transmembrane region" description="Helical" evidence="6">
    <location>
        <begin position="310"/>
        <end position="329"/>
    </location>
</feature>
<dbReference type="InterPro" id="IPR036259">
    <property type="entry name" value="MFS_trans_sf"/>
</dbReference>
<evidence type="ECO:0000256" key="1">
    <source>
        <dbReference type="ARBA" id="ARBA00004141"/>
    </source>
</evidence>
<dbReference type="PANTHER" id="PTHR23506:SF23">
    <property type="entry name" value="GH10249P"/>
    <property type="match status" value="1"/>
</dbReference>
<evidence type="ECO:0000256" key="2">
    <source>
        <dbReference type="ARBA" id="ARBA00022448"/>
    </source>
</evidence>
<accession>A0A5D3B9T6</accession>
<dbReference type="EMBL" id="NIDF01000002">
    <property type="protein sequence ID" value="TYJ58873.1"/>
    <property type="molecule type" value="Genomic_DNA"/>
</dbReference>